<comment type="caution">
    <text evidence="1">The sequence shown here is derived from an EMBL/GenBank/DDBJ whole genome shotgun (WGS) entry which is preliminary data.</text>
</comment>
<dbReference type="Proteomes" id="UP000034316">
    <property type="component" value="Unassembled WGS sequence"/>
</dbReference>
<reference evidence="1 2" key="1">
    <citation type="journal article" date="2015" name="Nature">
        <title>rRNA introns, odd ribosomes, and small enigmatic genomes across a large radiation of phyla.</title>
        <authorList>
            <person name="Brown C.T."/>
            <person name="Hug L.A."/>
            <person name="Thomas B.C."/>
            <person name="Sharon I."/>
            <person name="Castelle C.J."/>
            <person name="Singh A."/>
            <person name="Wilkins M.J."/>
            <person name="Williams K.H."/>
            <person name="Banfield J.F."/>
        </authorList>
    </citation>
    <scope>NUCLEOTIDE SEQUENCE [LARGE SCALE GENOMIC DNA]</scope>
</reference>
<dbReference type="AlphaFoldDB" id="A0A0G0D4Z3"/>
<accession>A0A0G0D4Z3</accession>
<evidence type="ECO:0000313" key="1">
    <source>
        <dbReference type="EMBL" id="KKP88388.1"/>
    </source>
</evidence>
<proteinExistence type="predicted"/>
<protein>
    <submittedName>
        <fullName evidence="1">Uncharacterized protein</fullName>
    </submittedName>
</protein>
<name>A0A0G0D4Z3_9BACT</name>
<organism evidence="1 2">
    <name type="scientific">Berkelbacteria bacterium GW2011_GWA2_35_9</name>
    <dbReference type="NCBI Taxonomy" id="1618333"/>
    <lineage>
        <taxon>Bacteria</taxon>
        <taxon>Candidatus Berkelbacteria</taxon>
    </lineage>
</organism>
<evidence type="ECO:0000313" key="2">
    <source>
        <dbReference type="Proteomes" id="UP000034316"/>
    </source>
</evidence>
<dbReference type="EMBL" id="LBRB01000015">
    <property type="protein sequence ID" value="KKP88388.1"/>
    <property type="molecule type" value="Genomic_DNA"/>
</dbReference>
<gene>
    <name evidence="1" type="ORF">UR93_C0015G0018</name>
</gene>
<dbReference type="STRING" id="1618333.UR93_C0015G0018"/>
<sequence length="314" mass="36034">MSALEPKCIYFDEIYGSVAGFVKALVVAQEELNSSEPEVNQRYHDEISHLHRCNLCQNAILHCLDEICGDIKKTKKYFKALHSLSISGLEDYLNRRIENLFSNSIIVIQTSLPDNPVSYKIVSVETLTADVIYEDIARTSICFLLSPDYQSTSIEIYERFDNAIEAFKARYSGEKPFAHIFEIVEFITKTHVTVNYRFKIACQNKVEFKLALNRQERKLSEAIQVLLCKLKDKIDVVCSENFETLVKTIFICFNAKVINRENFTSVFPVSHLNFSSVAQRHLFLTINYCASNTNTLVARLSRTMAEVNLHWTIS</sequence>